<evidence type="ECO:0000313" key="1">
    <source>
        <dbReference type="EMBL" id="CAK9006318.1"/>
    </source>
</evidence>
<dbReference type="EMBL" id="CAXAMN010003858">
    <property type="protein sequence ID" value="CAK9006585.1"/>
    <property type="molecule type" value="Genomic_DNA"/>
</dbReference>
<proteinExistence type="predicted"/>
<dbReference type="EMBL" id="CAXAMN010003803">
    <property type="protein sequence ID" value="CAK9006318.1"/>
    <property type="molecule type" value="Genomic_DNA"/>
</dbReference>
<evidence type="ECO:0000313" key="3">
    <source>
        <dbReference type="Proteomes" id="UP001642484"/>
    </source>
</evidence>
<reference evidence="1 3" key="1">
    <citation type="submission" date="2024-02" db="EMBL/GenBank/DDBJ databases">
        <authorList>
            <person name="Chen Y."/>
            <person name="Shah S."/>
            <person name="Dougan E. K."/>
            <person name="Thang M."/>
            <person name="Chan C."/>
        </authorList>
    </citation>
    <scope>NUCLEOTIDE SEQUENCE [LARGE SCALE GENOMIC DNA]</scope>
</reference>
<evidence type="ECO:0000313" key="2">
    <source>
        <dbReference type="EMBL" id="CAK9006585.1"/>
    </source>
</evidence>
<name>A0ABP0IW34_9DINO</name>
<keyword evidence="3" id="KW-1185">Reference proteome</keyword>
<protein>
    <submittedName>
        <fullName evidence="1">Uncharacterized protein</fullName>
    </submittedName>
</protein>
<gene>
    <name evidence="1" type="ORF">CCMP2556_LOCUS8419</name>
    <name evidence="2" type="ORF">CCMP2556_LOCUS8482</name>
</gene>
<accession>A0ABP0IW34</accession>
<comment type="caution">
    <text evidence="1">The sequence shown here is derived from an EMBL/GenBank/DDBJ whole genome shotgun (WGS) entry which is preliminary data.</text>
</comment>
<sequence>MKAFASMVRCEEQLLSKHRVLGPVLPVNEQQLFEHELSMANAEFHLSAARQSRHALWFDFQSRALVASKGEDETEDGKPLREIDRLNPSCFTNSENERVCQVLLVRPCLAGGDSGPLRIGALTRSDSKFLLFYFFLPCSARNVFNNIQHCLLRLPPRYMSGSSHPKGNRRMAGSCAQLLPSHRSSL</sequence>
<organism evidence="1 3">
    <name type="scientific">Durusdinium trenchii</name>
    <dbReference type="NCBI Taxonomy" id="1381693"/>
    <lineage>
        <taxon>Eukaryota</taxon>
        <taxon>Sar</taxon>
        <taxon>Alveolata</taxon>
        <taxon>Dinophyceae</taxon>
        <taxon>Suessiales</taxon>
        <taxon>Symbiodiniaceae</taxon>
        <taxon>Durusdinium</taxon>
    </lineage>
</organism>
<dbReference type="Proteomes" id="UP001642484">
    <property type="component" value="Unassembled WGS sequence"/>
</dbReference>